<accession>A0A0K0NKT5</accession>
<dbReference type="EMBL" id="KR063280">
    <property type="protein sequence ID" value="AKL88346.1"/>
    <property type="molecule type" value="Genomic_DNA"/>
</dbReference>
<dbReference type="Proteomes" id="UP000203886">
    <property type="component" value="Segment"/>
</dbReference>
<dbReference type="GeneID" id="28801115"/>
<reference evidence="1 2" key="1">
    <citation type="journal article" date="2015" name="PLoS ONE">
        <title>Lysis to Kill: Evaluation of the Lytic Abilities, and Genomics of Nine Bacteriophages Infective for Gordonia spp. and Their Potential Use in Activated Sludge Foam Biocontrol.</title>
        <authorList>
            <person name="Dyson Z.A."/>
            <person name="Tucci J."/>
            <person name="Seviour R.J."/>
            <person name="Petrovski S."/>
        </authorList>
    </citation>
    <scope>NUCLEOTIDE SEQUENCE [LARGE SCALE GENOMIC DNA]</scope>
</reference>
<organism evidence="1 2">
    <name type="scientific">Gordonia phage GMA6</name>
    <dbReference type="NCBI Taxonomy" id="1647285"/>
    <lineage>
        <taxon>Viruses</taxon>
        <taxon>Duplodnaviria</taxon>
        <taxon>Heunggongvirae</taxon>
        <taxon>Uroviricota</taxon>
        <taxon>Caudoviricetes</taxon>
        <taxon>Bendigovirus</taxon>
        <taxon>Bendigovirus GMA6</taxon>
    </lineage>
</organism>
<sequence length="97" mass="11474">MPEDIIDQIDVRFEHCRIYGHMWDSMTITFLEGRQYLDHLRCERCGTERRDKVNLLNGLTVSRAYTYTVGYKLKNGGWDAAARGRLRMRAYEKRTAL</sequence>
<dbReference type="RefSeq" id="YP_009273547.1">
    <property type="nucleotide sequence ID" value="NC_030906.1"/>
</dbReference>
<dbReference type="OrthoDB" id="17790at10239"/>
<proteinExistence type="predicted"/>
<keyword evidence="2" id="KW-1185">Reference proteome</keyword>
<evidence type="ECO:0000313" key="2">
    <source>
        <dbReference type="Proteomes" id="UP000203886"/>
    </source>
</evidence>
<dbReference type="KEGG" id="vg:28801115"/>
<evidence type="ECO:0000313" key="1">
    <source>
        <dbReference type="EMBL" id="AKL88346.1"/>
    </source>
</evidence>
<name>A0A0K0NKT5_9CAUD</name>
<protein>
    <submittedName>
        <fullName evidence="1">Uncharacterized protein</fullName>
    </submittedName>
</protein>
<gene>
    <name evidence="1" type="ORF">GMA6_65</name>
</gene>